<dbReference type="GeneID" id="40317572"/>
<evidence type="ECO:0000313" key="3">
    <source>
        <dbReference type="Proteomes" id="UP000284403"/>
    </source>
</evidence>
<feature type="compositionally biased region" description="Basic and acidic residues" evidence="1">
    <location>
        <begin position="100"/>
        <end position="115"/>
    </location>
</feature>
<proteinExistence type="predicted"/>
<dbReference type="EMBL" id="MKKU01000193">
    <property type="protein sequence ID" value="RNF19894.1"/>
    <property type="molecule type" value="Genomic_DNA"/>
</dbReference>
<comment type="caution">
    <text evidence="2">The sequence shown here is derived from an EMBL/GenBank/DDBJ whole genome shotgun (WGS) entry which is preliminary data.</text>
</comment>
<gene>
    <name evidence="2" type="ORF">Tco025E_03961</name>
</gene>
<evidence type="ECO:0000256" key="1">
    <source>
        <dbReference type="SAM" id="MobiDB-lite"/>
    </source>
</evidence>
<protein>
    <submittedName>
        <fullName evidence="2">Uncharacterized protein</fullName>
    </submittedName>
</protein>
<evidence type="ECO:0000313" key="2">
    <source>
        <dbReference type="EMBL" id="RNF19894.1"/>
    </source>
</evidence>
<feature type="region of interest" description="Disordered" evidence="1">
    <location>
        <begin position="94"/>
        <end position="115"/>
    </location>
</feature>
<dbReference type="AlphaFoldDB" id="A0A422PQ92"/>
<feature type="non-terminal residue" evidence="2">
    <location>
        <position position="1"/>
    </location>
</feature>
<reference evidence="2 3" key="1">
    <citation type="journal article" date="2018" name="BMC Genomics">
        <title>Genomic comparison of Trypanosoma conorhini and Trypanosoma rangeli to Trypanosoma cruzi strains of high and low virulence.</title>
        <authorList>
            <person name="Bradwell K.R."/>
            <person name="Koparde V.N."/>
            <person name="Matveyev A.V."/>
            <person name="Serrano M.G."/>
            <person name="Alves J.M."/>
            <person name="Parikh H."/>
            <person name="Huang B."/>
            <person name="Lee V."/>
            <person name="Espinosa-Alvarez O."/>
            <person name="Ortiz P.A."/>
            <person name="Costa-Martins A.G."/>
            <person name="Teixeira M.M."/>
            <person name="Buck G.A."/>
        </authorList>
    </citation>
    <scope>NUCLEOTIDE SEQUENCE [LARGE SCALE GENOMIC DNA]</scope>
    <source>
        <strain evidence="2 3">025E</strain>
    </source>
</reference>
<organism evidence="2 3">
    <name type="scientific">Trypanosoma conorhini</name>
    <dbReference type="NCBI Taxonomy" id="83891"/>
    <lineage>
        <taxon>Eukaryota</taxon>
        <taxon>Discoba</taxon>
        <taxon>Euglenozoa</taxon>
        <taxon>Kinetoplastea</taxon>
        <taxon>Metakinetoplastina</taxon>
        <taxon>Trypanosomatida</taxon>
        <taxon>Trypanosomatidae</taxon>
        <taxon>Trypanosoma</taxon>
    </lineage>
</organism>
<dbReference type="Proteomes" id="UP000284403">
    <property type="component" value="Unassembled WGS sequence"/>
</dbReference>
<accession>A0A422PQ92</accession>
<sequence>EVVVDEAKAGRLAAAELRLEAKDGDLVLVGHLVEGREAAADELAGDGAAPAGVAHLHDELLAVEQLVHLELRGADRHLRLLLLEDHAVFPELKGTGRWGTEQKKMKEKQQGKSKQ</sequence>
<name>A0A422PQ92_9TRYP</name>
<keyword evidence="3" id="KW-1185">Reference proteome</keyword>
<dbReference type="RefSeq" id="XP_029229008.1">
    <property type="nucleotide sequence ID" value="XM_029370877.1"/>
</dbReference>